<protein>
    <recommendedName>
        <fullName evidence="4">EF-hand domain-containing protein</fullName>
    </recommendedName>
</protein>
<keyword evidence="3" id="KW-1185">Reference proteome</keyword>
<feature type="region of interest" description="Disordered" evidence="1">
    <location>
        <begin position="50"/>
        <end position="94"/>
    </location>
</feature>
<evidence type="ECO:0000313" key="2">
    <source>
        <dbReference type="EMBL" id="KAF4380876.1"/>
    </source>
</evidence>
<accession>A0A7J6GD59</accession>
<sequence>MAKHMKPEPFDRQLHDAFTVLDKECTGYVSEVEVGSDGMIRCEDFIARMGPDVPWPKQEGSTGPPWPVVDDVTRGGGPPWSTEHPSSKRVAQPD</sequence>
<dbReference type="AlphaFoldDB" id="A0A7J6GD59"/>
<name>A0A7J6GD59_CANSA</name>
<dbReference type="Proteomes" id="UP000583929">
    <property type="component" value="Unassembled WGS sequence"/>
</dbReference>
<evidence type="ECO:0000313" key="3">
    <source>
        <dbReference type="Proteomes" id="UP000583929"/>
    </source>
</evidence>
<reference evidence="2 3" key="1">
    <citation type="journal article" date="2020" name="bioRxiv">
        <title>Sequence and annotation of 42 cannabis genomes reveals extensive copy number variation in cannabinoid synthesis and pathogen resistance genes.</title>
        <authorList>
            <person name="Mckernan K.J."/>
            <person name="Helbert Y."/>
            <person name="Kane L.T."/>
            <person name="Ebling H."/>
            <person name="Zhang L."/>
            <person name="Liu B."/>
            <person name="Eaton Z."/>
            <person name="Mclaughlin S."/>
            <person name="Kingan S."/>
            <person name="Baybayan P."/>
            <person name="Concepcion G."/>
            <person name="Jordan M."/>
            <person name="Riva A."/>
            <person name="Barbazuk W."/>
            <person name="Harkins T."/>
        </authorList>
    </citation>
    <scope>NUCLEOTIDE SEQUENCE [LARGE SCALE GENOMIC DNA]</scope>
    <source>
        <strain evidence="3">cv. Jamaican Lion 4</strain>
        <tissue evidence="2">Leaf</tissue>
    </source>
</reference>
<dbReference type="EMBL" id="JAATIQ010000115">
    <property type="protein sequence ID" value="KAF4380876.1"/>
    <property type="molecule type" value="Genomic_DNA"/>
</dbReference>
<gene>
    <name evidence="2" type="ORF">G4B88_028249</name>
</gene>
<organism evidence="2 3">
    <name type="scientific">Cannabis sativa</name>
    <name type="common">Hemp</name>
    <name type="synonym">Marijuana</name>
    <dbReference type="NCBI Taxonomy" id="3483"/>
    <lineage>
        <taxon>Eukaryota</taxon>
        <taxon>Viridiplantae</taxon>
        <taxon>Streptophyta</taxon>
        <taxon>Embryophyta</taxon>
        <taxon>Tracheophyta</taxon>
        <taxon>Spermatophyta</taxon>
        <taxon>Magnoliopsida</taxon>
        <taxon>eudicotyledons</taxon>
        <taxon>Gunneridae</taxon>
        <taxon>Pentapetalae</taxon>
        <taxon>rosids</taxon>
        <taxon>fabids</taxon>
        <taxon>Rosales</taxon>
        <taxon>Cannabaceae</taxon>
        <taxon>Cannabis</taxon>
    </lineage>
</organism>
<proteinExistence type="predicted"/>
<evidence type="ECO:0008006" key="4">
    <source>
        <dbReference type="Google" id="ProtNLM"/>
    </source>
</evidence>
<evidence type="ECO:0000256" key="1">
    <source>
        <dbReference type="SAM" id="MobiDB-lite"/>
    </source>
</evidence>
<comment type="caution">
    <text evidence="2">The sequence shown here is derived from an EMBL/GenBank/DDBJ whole genome shotgun (WGS) entry which is preliminary data.</text>
</comment>